<feature type="compositionally biased region" description="Polar residues" evidence="1">
    <location>
        <begin position="128"/>
        <end position="140"/>
    </location>
</feature>
<feature type="compositionally biased region" description="Polar residues" evidence="1">
    <location>
        <begin position="407"/>
        <end position="425"/>
    </location>
</feature>
<evidence type="ECO:0000313" key="4">
    <source>
        <dbReference type="Proteomes" id="UP001148018"/>
    </source>
</evidence>
<dbReference type="InterPro" id="IPR034085">
    <property type="entry name" value="TOG"/>
</dbReference>
<reference evidence="3" key="1">
    <citation type="submission" date="2022-07" db="EMBL/GenBank/DDBJ databases">
        <title>Chromosome-level genome of Muraenolepis orangiensis.</title>
        <authorList>
            <person name="Kim J."/>
        </authorList>
    </citation>
    <scope>NUCLEOTIDE SEQUENCE</scope>
    <source>
        <strain evidence="3">KU_S4_2022</strain>
        <tissue evidence="3">Muscle</tissue>
    </source>
</reference>
<protein>
    <recommendedName>
        <fullName evidence="2">TOG domain-containing protein</fullName>
    </recommendedName>
</protein>
<feature type="compositionally biased region" description="Basic and acidic residues" evidence="1">
    <location>
        <begin position="168"/>
        <end position="178"/>
    </location>
</feature>
<dbReference type="InterPro" id="IPR011989">
    <property type="entry name" value="ARM-like"/>
</dbReference>
<feature type="compositionally biased region" description="Polar residues" evidence="1">
    <location>
        <begin position="252"/>
        <end position="293"/>
    </location>
</feature>
<dbReference type="AlphaFoldDB" id="A0A9Q0EV99"/>
<comment type="caution">
    <text evidence="3">The sequence shown here is derived from an EMBL/GenBank/DDBJ whole genome shotgun (WGS) entry which is preliminary data.</text>
</comment>
<feature type="region of interest" description="Disordered" evidence="1">
    <location>
        <begin position="83"/>
        <end position="178"/>
    </location>
</feature>
<keyword evidence="4" id="KW-1185">Reference proteome</keyword>
<gene>
    <name evidence="3" type="ORF">NHX12_020123</name>
</gene>
<dbReference type="GO" id="GO:0008017">
    <property type="term" value="F:microtubule binding"/>
    <property type="evidence" value="ECO:0007669"/>
    <property type="project" value="TreeGrafter"/>
</dbReference>
<feature type="domain" description="TOG" evidence="2">
    <location>
        <begin position="701"/>
        <end position="938"/>
    </location>
</feature>
<feature type="region of interest" description="Disordered" evidence="1">
    <location>
        <begin position="215"/>
        <end position="309"/>
    </location>
</feature>
<dbReference type="PANTHER" id="PTHR21567">
    <property type="entry name" value="CLASP"/>
    <property type="match status" value="1"/>
</dbReference>
<dbReference type="Gene3D" id="1.25.10.10">
    <property type="entry name" value="Leucine-rich Repeat Variant"/>
    <property type="match status" value="2"/>
</dbReference>
<dbReference type="PANTHER" id="PTHR21567:SF87">
    <property type="entry name" value="CRESCERIN-LIKE PROTEIN CHE-12"/>
    <property type="match status" value="1"/>
</dbReference>
<feature type="domain" description="TOG" evidence="2">
    <location>
        <begin position="426"/>
        <end position="667"/>
    </location>
</feature>
<feature type="region of interest" description="Disordered" evidence="1">
    <location>
        <begin position="360"/>
        <end position="432"/>
    </location>
</feature>
<organism evidence="3 4">
    <name type="scientific">Muraenolepis orangiensis</name>
    <name type="common">Patagonian moray cod</name>
    <dbReference type="NCBI Taxonomy" id="630683"/>
    <lineage>
        <taxon>Eukaryota</taxon>
        <taxon>Metazoa</taxon>
        <taxon>Chordata</taxon>
        <taxon>Craniata</taxon>
        <taxon>Vertebrata</taxon>
        <taxon>Euteleostomi</taxon>
        <taxon>Actinopterygii</taxon>
        <taxon>Neopterygii</taxon>
        <taxon>Teleostei</taxon>
        <taxon>Neoteleostei</taxon>
        <taxon>Acanthomorphata</taxon>
        <taxon>Zeiogadaria</taxon>
        <taxon>Gadariae</taxon>
        <taxon>Gadiformes</taxon>
        <taxon>Muraenolepidoidei</taxon>
        <taxon>Muraenolepididae</taxon>
        <taxon>Muraenolepis</taxon>
    </lineage>
</organism>
<dbReference type="Pfam" id="PF12348">
    <property type="entry name" value="CLASP_N"/>
    <property type="match status" value="1"/>
</dbReference>
<dbReference type="Proteomes" id="UP001148018">
    <property type="component" value="Unassembled WGS sequence"/>
</dbReference>
<accession>A0A9Q0EV99</accession>
<proteinExistence type="predicted"/>
<dbReference type="InterPro" id="IPR024395">
    <property type="entry name" value="CLASP_N_dom"/>
</dbReference>
<dbReference type="GO" id="GO:0000226">
    <property type="term" value="P:microtubule cytoskeleton organization"/>
    <property type="evidence" value="ECO:0007669"/>
    <property type="project" value="TreeGrafter"/>
</dbReference>
<feature type="compositionally biased region" description="Polar residues" evidence="1">
    <location>
        <begin position="686"/>
        <end position="699"/>
    </location>
</feature>
<dbReference type="GO" id="GO:0005881">
    <property type="term" value="C:cytoplasmic microtubule"/>
    <property type="evidence" value="ECO:0007669"/>
    <property type="project" value="TreeGrafter"/>
</dbReference>
<feature type="compositionally biased region" description="Polar residues" evidence="1">
    <location>
        <begin position="158"/>
        <end position="167"/>
    </location>
</feature>
<sequence>IANEDYPSISRRLSPEIDVPSFATPMLCVGPGGSGMERTLCLSANHNTPGSFLLPSYPLAALPGGLLTPTLSRHWVDSALSMSSTWPNKREGGSPLQLDPGPWRDTTDRGKGDQTSNKCSTRPLRATAVSTSTSYHQQRALSGMKAALPISPVLPGTERSQSHNGQRTRPERSLDLDLRALSSGQRPQDDEPLDMEEMFNSLQLLRNSAAKKRANVSLSGSEQDLDSPDSASGSEQDLDSPDSAVKLELGQDSPSRGSPTFTSPASESGLSSLCSPPNSAHSGTNRSPGNSGPSKPHAARVPSAKLRSSMSMDISCLQGLSQRDKTSPEVGVMGQRVTYSNRPMDYLQLNGNALTSAGSLAKETPVSPTSPLGFQSALKFDPPYQPSPPTVPPNNPKTSARLRRTRPSLSHCSDELSQGTLGQKQDLTESPECRPFSKPELVMAQSFSLISSDNWEKKIKGLMFLRRLAQHHLDTIQTRLHDVCLVLVQEVKNLRSTVSRVAVGTLGELYSQMQCAMDQELEATARALLQKAAESNAFIRQEVDAALAAMVQHCTPARCIHALLAGELSNLNSAVRACAGQHLADVLEEVGVIRLLSGRKDATDRIIQAVVKLAQDSAPEARNVGRRMLLFLSSHRDFEKILEKCIPEKDLPEVQNIVRTLKTKGLGETAQDPPSARGRRALPGSGTITALESNSQHGSKPSVHRIADKTEYIMQLCTLLNSKDFRERIKGIDQLVADCQTNPSMVVKSLFPVFDAFKARLQESNGKVNLYALESLQKIVCLLKGDMSQVVNILVPAIVDNHLNSKNIAVYCAATEVLGELMLNLDNILLLQPFCAKARFLSGKAKVDLIGKVAELVTELYPRKPKLVEQKALPLLWYLLGTSSHSRTVSARSGGVRGATANLCYALHAQMGPGLAESAASQLPNVQKALDDLLANIF</sequence>
<dbReference type="InterPro" id="IPR016024">
    <property type="entry name" value="ARM-type_fold"/>
</dbReference>
<feature type="compositionally biased region" description="Pro residues" evidence="1">
    <location>
        <begin position="383"/>
        <end position="395"/>
    </location>
</feature>
<feature type="non-terminal residue" evidence="3">
    <location>
        <position position="1"/>
    </location>
</feature>
<dbReference type="GO" id="GO:0005929">
    <property type="term" value="C:cilium"/>
    <property type="evidence" value="ECO:0007669"/>
    <property type="project" value="TreeGrafter"/>
</dbReference>
<dbReference type="SUPFAM" id="SSF48371">
    <property type="entry name" value="ARM repeat"/>
    <property type="match status" value="1"/>
</dbReference>
<dbReference type="EMBL" id="JANIIK010000035">
    <property type="protein sequence ID" value="KAJ3613879.1"/>
    <property type="molecule type" value="Genomic_DNA"/>
</dbReference>
<dbReference type="SMART" id="SM01349">
    <property type="entry name" value="TOG"/>
    <property type="match status" value="2"/>
</dbReference>
<name>A0A9Q0EV99_9TELE</name>
<evidence type="ECO:0000256" key="1">
    <source>
        <dbReference type="SAM" id="MobiDB-lite"/>
    </source>
</evidence>
<evidence type="ECO:0000259" key="2">
    <source>
        <dbReference type="SMART" id="SM01349"/>
    </source>
</evidence>
<evidence type="ECO:0000313" key="3">
    <source>
        <dbReference type="EMBL" id="KAJ3613879.1"/>
    </source>
</evidence>
<feature type="region of interest" description="Disordered" evidence="1">
    <location>
        <begin position="665"/>
        <end position="702"/>
    </location>
</feature>
<dbReference type="OrthoDB" id="63891at2759"/>